<evidence type="ECO:0000313" key="1">
    <source>
        <dbReference type="EMBL" id="CAA9279246.1"/>
    </source>
</evidence>
<accession>A0A6J4JHL2</accession>
<gene>
    <name evidence="1" type="ORF">AVDCRST_MAG08-3647</name>
</gene>
<protein>
    <submittedName>
        <fullName evidence="1">Uncharacterized protein</fullName>
    </submittedName>
</protein>
<name>A0A6J4JHL2_9PROT</name>
<dbReference type="EMBL" id="CADCTG010000276">
    <property type="protein sequence ID" value="CAA9279246.1"/>
    <property type="molecule type" value="Genomic_DNA"/>
</dbReference>
<reference evidence="1" key="1">
    <citation type="submission" date="2020-02" db="EMBL/GenBank/DDBJ databases">
        <authorList>
            <person name="Meier V. D."/>
        </authorList>
    </citation>
    <scope>NUCLEOTIDE SEQUENCE</scope>
    <source>
        <strain evidence="1">AVDCRST_MAG08</strain>
    </source>
</reference>
<organism evidence="1">
    <name type="scientific">uncultured Acetobacteraceae bacterium</name>
    <dbReference type="NCBI Taxonomy" id="169975"/>
    <lineage>
        <taxon>Bacteria</taxon>
        <taxon>Pseudomonadati</taxon>
        <taxon>Pseudomonadota</taxon>
        <taxon>Alphaproteobacteria</taxon>
        <taxon>Acetobacterales</taxon>
        <taxon>Acetobacteraceae</taxon>
        <taxon>environmental samples</taxon>
    </lineage>
</organism>
<proteinExistence type="predicted"/>
<sequence>MPVTAGRDTRRAPARDVVRLLALGRAELDALFACSEAGPAPDGEYRGTLIAPLSPAFLRGAGALAGGLAWRGKVFDAGAGRVVNRVLPFGLRAVAAEVRRGPSRLDGRECIVLDYSRSSLVASGVRDELRLVRPGLYLGRAHWRGVRVADFALEA</sequence>
<dbReference type="AlphaFoldDB" id="A0A6J4JHL2"/>